<dbReference type="SUPFAM" id="SSF53383">
    <property type="entry name" value="PLP-dependent transferases"/>
    <property type="match status" value="1"/>
</dbReference>
<dbReference type="GO" id="GO:0019346">
    <property type="term" value="P:transsulfuration"/>
    <property type="evidence" value="ECO:0007669"/>
    <property type="project" value="InterPro"/>
</dbReference>
<keyword evidence="6" id="KW-0486">Methionine biosynthesis</keyword>
<keyword evidence="11" id="KW-1185">Reference proteome</keyword>
<sequence>MVVKLNHEWQTELLHHKGATDPTTGAVSVPIQPASTFHQYDVNEFGEFDYARSNNPTRQSLEKAIAHLEEGTDGFAFSSGMAAISTVLMLFSQGDHLLVTKDVYGGTYRLVTEVLGRQGVDITFVDMTNLNEVAQSFRPNTKAVYIETPSNPTMKVTDVEQLVRLAKEHDCYTIHDNTFMTPALHRPLNQGVDIVVHSATKFIGGHSDCVAGLAVTNSPELAERIHFLQNTLGAVLSVHDCWLIMRGLKTLHVRMDYASKTAMQLAERLQAHPNVARVFYPGLRSHEGYDIHRRQSEGPGAVFSFELSEDQDVNQFIEKMDIPVFAVSLGAVESILSYPAKMSHASMPEFEREERGITDRVLRLSVGLEHVEDLWGDFKQALQN</sequence>
<dbReference type="GO" id="GO:0047804">
    <property type="term" value="F:cysteine-S-conjugate beta-lyase activity"/>
    <property type="evidence" value="ECO:0007669"/>
    <property type="project" value="UniProtKB-EC"/>
</dbReference>
<evidence type="ECO:0000256" key="7">
    <source>
        <dbReference type="ARBA" id="ARBA00023239"/>
    </source>
</evidence>
<comment type="caution">
    <text evidence="10">The sequence shown here is derived from an EMBL/GenBank/DDBJ whole genome shotgun (WGS) entry which is preliminary data.</text>
</comment>
<feature type="modified residue" description="N6-(pyridoxal phosphate)lysine" evidence="8">
    <location>
        <position position="201"/>
    </location>
</feature>
<dbReference type="InterPro" id="IPR015421">
    <property type="entry name" value="PyrdxlP-dep_Trfase_major"/>
</dbReference>
<evidence type="ECO:0000256" key="2">
    <source>
        <dbReference type="ARBA" id="ARBA00009077"/>
    </source>
</evidence>
<dbReference type="AlphaFoldDB" id="A0A840QSH4"/>
<keyword evidence="5 8" id="KW-0663">Pyridoxal phosphate</keyword>
<evidence type="ECO:0000256" key="8">
    <source>
        <dbReference type="PIRSR" id="PIRSR001434-2"/>
    </source>
</evidence>
<dbReference type="Proteomes" id="UP000551878">
    <property type="component" value="Unassembled WGS sequence"/>
</dbReference>
<evidence type="ECO:0000256" key="3">
    <source>
        <dbReference type="ARBA" id="ARBA00012224"/>
    </source>
</evidence>
<keyword evidence="4" id="KW-0028">Amino-acid biosynthesis</keyword>
<keyword evidence="7 10" id="KW-0456">Lyase</keyword>
<dbReference type="InterPro" id="IPR054542">
    <property type="entry name" value="Cys_met_metab_PP"/>
</dbReference>
<dbReference type="InterPro" id="IPR000277">
    <property type="entry name" value="Cys/Met-Metab_PyrdxlP-dep_enz"/>
</dbReference>
<dbReference type="GO" id="GO:0009086">
    <property type="term" value="P:methionine biosynthetic process"/>
    <property type="evidence" value="ECO:0007669"/>
    <property type="project" value="UniProtKB-KW"/>
</dbReference>
<accession>A0A840QSH4</accession>
<organism evidence="10 11">
    <name type="scientific">Texcoconibacillus texcoconensis</name>
    <dbReference type="NCBI Taxonomy" id="1095777"/>
    <lineage>
        <taxon>Bacteria</taxon>
        <taxon>Bacillati</taxon>
        <taxon>Bacillota</taxon>
        <taxon>Bacilli</taxon>
        <taxon>Bacillales</taxon>
        <taxon>Bacillaceae</taxon>
        <taxon>Texcoconibacillus</taxon>
    </lineage>
</organism>
<evidence type="ECO:0000256" key="5">
    <source>
        <dbReference type="ARBA" id="ARBA00022898"/>
    </source>
</evidence>
<evidence type="ECO:0000256" key="9">
    <source>
        <dbReference type="RuleBase" id="RU362118"/>
    </source>
</evidence>
<gene>
    <name evidence="10" type="ORF">HNQ41_002677</name>
</gene>
<evidence type="ECO:0000256" key="4">
    <source>
        <dbReference type="ARBA" id="ARBA00022605"/>
    </source>
</evidence>
<evidence type="ECO:0000313" key="10">
    <source>
        <dbReference type="EMBL" id="MBB5174462.1"/>
    </source>
</evidence>
<dbReference type="Pfam" id="PF01053">
    <property type="entry name" value="Cys_Met_Meta_PP"/>
    <property type="match status" value="1"/>
</dbReference>
<evidence type="ECO:0000256" key="1">
    <source>
        <dbReference type="ARBA" id="ARBA00001933"/>
    </source>
</evidence>
<dbReference type="FunFam" id="3.40.640.10:FF:000009">
    <property type="entry name" value="Cystathionine gamma-synthase homolog"/>
    <property type="match status" value="1"/>
</dbReference>
<evidence type="ECO:0000313" key="11">
    <source>
        <dbReference type="Proteomes" id="UP000551878"/>
    </source>
</evidence>
<dbReference type="Gene3D" id="3.40.640.10">
    <property type="entry name" value="Type I PLP-dependent aspartate aminotransferase-like (Major domain)"/>
    <property type="match status" value="1"/>
</dbReference>
<dbReference type="EMBL" id="JACHHB010000013">
    <property type="protein sequence ID" value="MBB5174462.1"/>
    <property type="molecule type" value="Genomic_DNA"/>
</dbReference>
<protein>
    <recommendedName>
        <fullName evidence="3">cysteine-S-conjugate beta-lyase</fullName>
        <ecNumber evidence="3">4.4.1.13</ecNumber>
    </recommendedName>
</protein>
<proteinExistence type="inferred from homology"/>
<dbReference type="RefSeq" id="WP_184664885.1">
    <property type="nucleotide sequence ID" value="NZ_JACHHB010000013.1"/>
</dbReference>
<dbReference type="PIRSF" id="PIRSF001434">
    <property type="entry name" value="CGS"/>
    <property type="match status" value="1"/>
</dbReference>
<dbReference type="CDD" id="cd00614">
    <property type="entry name" value="CGS_like"/>
    <property type="match status" value="1"/>
</dbReference>
<dbReference type="PROSITE" id="PS00868">
    <property type="entry name" value="CYS_MET_METAB_PP"/>
    <property type="match status" value="1"/>
</dbReference>
<dbReference type="FunFam" id="3.90.1150.10:FF:000033">
    <property type="entry name" value="Cystathionine gamma-synthase"/>
    <property type="match status" value="1"/>
</dbReference>
<dbReference type="Gene3D" id="3.90.1150.10">
    <property type="entry name" value="Aspartate Aminotransferase, domain 1"/>
    <property type="match status" value="1"/>
</dbReference>
<dbReference type="PANTHER" id="PTHR11808">
    <property type="entry name" value="TRANS-SULFURATION ENZYME FAMILY MEMBER"/>
    <property type="match status" value="1"/>
</dbReference>
<reference evidence="10 11" key="1">
    <citation type="submission" date="2020-08" db="EMBL/GenBank/DDBJ databases">
        <title>Genomic Encyclopedia of Type Strains, Phase IV (KMG-IV): sequencing the most valuable type-strain genomes for metagenomic binning, comparative biology and taxonomic classification.</title>
        <authorList>
            <person name="Goeker M."/>
        </authorList>
    </citation>
    <scope>NUCLEOTIDE SEQUENCE [LARGE SCALE GENOMIC DNA]</scope>
    <source>
        <strain evidence="10 11">DSM 24696</strain>
    </source>
</reference>
<comment type="similarity">
    <text evidence="2 9">Belongs to the trans-sulfuration enzymes family.</text>
</comment>
<dbReference type="InterPro" id="IPR015424">
    <property type="entry name" value="PyrdxlP-dep_Trfase"/>
</dbReference>
<dbReference type="GO" id="GO:0005737">
    <property type="term" value="C:cytoplasm"/>
    <property type="evidence" value="ECO:0007669"/>
    <property type="project" value="TreeGrafter"/>
</dbReference>
<evidence type="ECO:0000256" key="6">
    <source>
        <dbReference type="ARBA" id="ARBA00023167"/>
    </source>
</evidence>
<name>A0A840QSH4_9BACI</name>
<dbReference type="EC" id="4.4.1.13" evidence="3"/>
<dbReference type="InterPro" id="IPR015422">
    <property type="entry name" value="PyrdxlP-dep_Trfase_small"/>
</dbReference>
<comment type="cofactor">
    <cofactor evidence="1 9">
        <name>pyridoxal 5'-phosphate</name>
        <dbReference type="ChEBI" id="CHEBI:597326"/>
    </cofactor>
</comment>
<dbReference type="PANTHER" id="PTHR11808:SF50">
    <property type="entry name" value="CYSTATHIONINE BETA-LYASE"/>
    <property type="match status" value="1"/>
</dbReference>
<dbReference type="GO" id="GO:0030170">
    <property type="term" value="F:pyridoxal phosphate binding"/>
    <property type="evidence" value="ECO:0007669"/>
    <property type="project" value="InterPro"/>
</dbReference>